<gene>
    <name evidence="1" type="ORF">SAMN05421863_101165</name>
</gene>
<keyword evidence="2" id="KW-1185">Reference proteome</keyword>
<evidence type="ECO:0000313" key="2">
    <source>
        <dbReference type="Proteomes" id="UP000183287"/>
    </source>
</evidence>
<evidence type="ECO:0008006" key="3">
    <source>
        <dbReference type="Google" id="ProtNLM"/>
    </source>
</evidence>
<dbReference type="Proteomes" id="UP000183287">
    <property type="component" value="Unassembled WGS sequence"/>
</dbReference>
<reference evidence="2" key="1">
    <citation type="submission" date="2016-10" db="EMBL/GenBank/DDBJ databases">
        <authorList>
            <person name="Varghese N."/>
            <person name="Submissions S."/>
        </authorList>
    </citation>
    <scope>NUCLEOTIDE SEQUENCE [LARGE SCALE GENOMIC DNA]</scope>
    <source>
        <strain evidence="2">Nm44</strain>
    </source>
</reference>
<protein>
    <recommendedName>
        <fullName evidence="3">DUF5615 domain-containing protein</fullName>
    </recommendedName>
</protein>
<evidence type="ECO:0000313" key="1">
    <source>
        <dbReference type="EMBL" id="SFM06190.1"/>
    </source>
</evidence>
<proteinExistence type="predicted"/>
<dbReference type="EMBL" id="FOUB01000011">
    <property type="protein sequence ID" value="SFM06190.1"/>
    <property type="molecule type" value="Genomic_DNA"/>
</dbReference>
<name>A0A1I4MSZ9_9PROT</name>
<sequence>MLQIRRYKTGLKCKFLRHNFAVIRKPSHYNHIIDLAQKIDFLDTKLVRIGKIKKSKEVCMGALAAQRRILLSQDVKFFDRILFKTQIDHSITVHYYLIYIKNIGNKLI</sequence>
<accession>A0A1I4MSZ9</accession>
<organism evidence="1 2">
    <name type="scientific">Nitrosomonas communis</name>
    <dbReference type="NCBI Taxonomy" id="44574"/>
    <lineage>
        <taxon>Bacteria</taxon>
        <taxon>Pseudomonadati</taxon>
        <taxon>Pseudomonadota</taxon>
        <taxon>Betaproteobacteria</taxon>
        <taxon>Nitrosomonadales</taxon>
        <taxon>Nitrosomonadaceae</taxon>
        <taxon>Nitrosomonas</taxon>
    </lineage>
</organism>
<dbReference type="AlphaFoldDB" id="A0A1I4MSZ9"/>